<organism evidence="1 2">
    <name type="scientific">Diphasiastrum complanatum</name>
    <name type="common">Issler's clubmoss</name>
    <name type="synonym">Lycopodium complanatum</name>
    <dbReference type="NCBI Taxonomy" id="34168"/>
    <lineage>
        <taxon>Eukaryota</taxon>
        <taxon>Viridiplantae</taxon>
        <taxon>Streptophyta</taxon>
        <taxon>Embryophyta</taxon>
        <taxon>Tracheophyta</taxon>
        <taxon>Lycopodiopsida</taxon>
        <taxon>Lycopodiales</taxon>
        <taxon>Lycopodiaceae</taxon>
        <taxon>Lycopodioideae</taxon>
        <taxon>Diphasiastrum</taxon>
    </lineage>
</organism>
<accession>A0ACC2A7P8</accession>
<dbReference type="EMBL" id="CM055114">
    <property type="protein sequence ID" value="KAJ7513481.1"/>
    <property type="molecule type" value="Genomic_DNA"/>
</dbReference>
<comment type="caution">
    <text evidence="1">The sequence shown here is derived from an EMBL/GenBank/DDBJ whole genome shotgun (WGS) entry which is preliminary data.</text>
</comment>
<gene>
    <name evidence="1" type="ORF">O6H91_23G001600</name>
</gene>
<name>A0ACC2A7P8_DIPCM</name>
<proteinExistence type="predicted"/>
<keyword evidence="2" id="KW-1185">Reference proteome</keyword>
<reference evidence="2" key="1">
    <citation type="journal article" date="2024" name="Proc. Natl. Acad. Sci. U.S.A.">
        <title>Extraordinary preservation of gene collinearity over three hundred million years revealed in homosporous lycophytes.</title>
        <authorList>
            <person name="Li C."/>
            <person name="Wickell D."/>
            <person name="Kuo L.Y."/>
            <person name="Chen X."/>
            <person name="Nie B."/>
            <person name="Liao X."/>
            <person name="Peng D."/>
            <person name="Ji J."/>
            <person name="Jenkins J."/>
            <person name="Williams M."/>
            <person name="Shu S."/>
            <person name="Plott C."/>
            <person name="Barry K."/>
            <person name="Rajasekar S."/>
            <person name="Grimwood J."/>
            <person name="Han X."/>
            <person name="Sun S."/>
            <person name="Hou Z."/>
            <person name="He W."/>
            <person name="Dai G."/>
            <person name="Sun C."/>
            <person name="Schmutz J."/>
            <person name="Leebens-Mack J.H."/>
            <person name="Li F.W."/>
            <person name="Wang L."/>
        </authorList>
    </citation>
    <scope>NUCLEOTIDE SEQUENCE [LARGE SCALE GENOMIC DNA]</scope>
    <source>
        <strain evidence="2">cv. PW_Plant_1</strain>
    </source>
</reference>
<evidence type="ECO:0000313" key="1">
    <source>
        <dbReference type="EMBL" id="KAJ7513481.1"/>
    </source>
</evidence>
<protein>
    <submittedName>
        <fullName evidence="1">Uncharacterized protein</fullName>
    </submittedName>
</protein>
<sequence length="297" mass="32460">MLEEAIGWDDRQAGGQFILVKDCVATSAGFLLNYFLKKVLTSAEKSSTLAPRNIQQGPPKVVFLALSAPFSHYNRICKKQGCNLTAFRESGDLVFAELFSEESTWDQKKPQNPGVSVSVSTSVSAGHEVAHTCDKLVVGVYRRLRDMAKKSSACGVEGCKGTFIMIDDLSLLEVAAGGSRAHVLDFLHYCQVLSFNSKRCSLISLIHGDIYSSTLFSSFLRELEHAADVVISVEPLSTGYATDIHGQLKVVNRTISSSTSRKMSEVPQLSSFGGRIPLNTCTTYPQDTDSDQLRFLS</sequence>
<dbReference type="Proteomes" id="UP001162992">
    <property type="component" value="Chromosome 23"/>
</dbReference>
<evidence type="ECO:0000313" key="2">
    <source>
        <dbReference type="Proteomes" id="UP001162992"/>
    </source>
</evidence>